<reference evidence="7" key="2">
    <citation type="journal article" date="2007" name="Science">
        <title>Genome sequence of Aedes aegypti, a major arbovirus vector.</title>
        <authorList>
            <person name="Nene V."/>
            <person name="Wortman J.R."/>
            <person name="Lawson D."/>
            <person name="Haas B."/>
            <person name="Kodira C."/>
            <person name="Tu Z.J."/>
            <person name="Loftus B."/>
            <person name="Xi Z."/>
            <person name="Megy K."/>
            <person name="Grabherr M."/>
            <person name="Ren Q."/>
            <person name="Zdobnov E.M."/>
            <person name="Lobo N.F."/>
            <person name="Campbell K.S."/>
            <person name="Brown S.E."/>
            <person name="Bonaldo M.F."/>
            <person name="Zhu J."/>
            <person name="Sinkins S.P."/>
            <person name="Hogenkamp D.G."/>
            <person name="Amedeo P."/>
            <person name="Arensburger P."/>
            <person name="Atkinson P.W."/>
            <person name="Bidwell S."/>
            <person name="Biedler J."/>
            <person name="Birney E."/>
            <person name="Bruggner R.V."/>
            <person name="Costas J."/>
            <person name="Coy M.R."/>
            <person name="Crabtree J."/>
            <person name="Crawford M."/>
            <person name="Debruyn B."/>
            <person name="Decaprio D."/>
            <person name="Eiglmeier K."/>
            <person name="Eisenstadt E."/>
            <person name="El-Dorry H."/>
            <person name="Gelbart W.M."/>
            <person name="Gomes S.L."/>
            <person name="Hammond M."/>
            <person name="Hannick L.I."/>
            <person name="Hogan J.R."/>
            <person name="Holmes M.H."/>
            <person name="Jaffe D."/>
            <person name="Johnston J.S."/>
            <person name="Kennedy R.C."/>
            <person name="Koo H."/>
            <person name="Kravitz S."/>
            <person name="Kriventseva E.V."/>
            <person name="Kulp D."/>
            <person name="Labutti K."/>
            <person name="Lee E."/>
            <person name="Li S."/>
            <person name="Lovin D.D."/>
            <person name="Mao C."/>
            <person name="Mauceli E."/>
            <person name="Menck C.F."/>
            <person name="Miller J.R."/>
            <person name="Montgomery P."/>
            <person name="Mori A."/>
            <person name="Nascimento A.L."/>
            <person name="Naveira H.F."/>
            <person name="Nusbaum C."/>
            <person name="O'leary S."/>
            <person name="Orvis J."/>
            <person name="Pertea M."/>
            <person name="Quesneville H."/>
            <person name="Reidenbach K.R."/>
            <person name="Rogers Y.H."/>
            <person name="Roth C.W."/>
            <person name="Schneider J.R."/>
            <person name="Schatz M."/>
            <person name="Shumway M."/>
            <person name="Stanke M."/>
            <person name="Stinson E.O."/>
            <person name="Tubio J.M."/>
            <person name="Vanzee J.P."/>
            <person name="Verjovski-Almeida S."/>
            <person name="Werner D."/>
            <person name="White O."/>
            <person name="Wyder S."/>
            <person name="Zeng Q."/>
            <person name="Zhao Q."/>
            <person name="Zhao Y."/>
            <person name="Hill C.A."/>
            <person name="Raikhel A.S."/>
            <person name="Soares M.B."/>
            <person name="Knudson D.L."/>
            <person name="Lee N.H."/>
            <person name="Galagan J."/>
            <person name="Salzberg S.L."/>
            <person name="Paulsen I.T."/>
            <person name="Dimopoulos G."/>
            <person name="Collins F.H."/>
            <person name="Birren B."/>
            <person name="Fraser-Liggett C.M."/>
            <person name="Severson D.W."/>
        </authorList>
    </citation>
    <scope>NUCLEOTIDE SEQUENCE [LARGE SCALE GENOMIC DNA]</scope>
    <source>
        <strain evidence="7">Liverpool</strain>
    </source>
</reference>
<dbReference type="Proteomes" id="UP000682892">
    <property type="component" value="Chromosome 3"/>
</dbReference>
<sequence>MANAATSALRLHQRMPPFKFSRDYLQKLLLEDSCHYLLYSLIFLYAYPVLLIIFPVTLFAVLHSASYSLTLLDIPCTLVRGCGKSE</sequence>
<dbReference type="eggNOG" id="KOG4002">
    <property type="taxonomic scope" value="Eukaryota"/>
</dbReference>
<evidence type="ECO:0000256" key="6">
    <source>
        <dbReference type="SAM" id="Phobius"/>
    </source>
</evidence>
<evidence type="ECO:0000313" key="8">
    <source>
        <dbReference type="Proteomes" id="UP000682892"/>
    </source>
</evidence>
<dbReference type="GO" id="GO:0005783">
    <property type="term" value="C:endoplasmic reticulum"/>
    <property type="evidence" value="ECO:0007669"/>
    <property type="project" value="TreeGrafter"/>
</dbReference>
<dbReference type="PANTHER" id="PTHR12703:SF4">
    <property type="entry name" value="TRANSMEMBRANE PROTEIN 33"/>
    <property type="match status" value="1"/>
</dbReference>
<feature type="transmembrane region" description="Helical" evidence="6">
    <location>
        <begin position="36"/>
        <end position="62"/>
    </location>
</feature>
<evidence type="ECO:0000256" key="3">
    <source>
        <dbReference type="ARBA" id="ARBA00022692"/>
    </source>
</evidence>
<dbReference type="PaxDb" id="7159-AAEL004421-PA"/>
<evidence type="ECO:0000256" key="5">
    <source>
        <dbReference type="ARBA" id="ARBA00023136"/>
    </source>
</evidence>
<gene>
    <name evidence="7" type="ORF">AaeL_AAEL004421</name>
</gene>
<evidence type="ECO:0000313" key="7">
    <source>
        <dbReference type="EMBL" id="EAT44195.1"/>
    </source>
</evidence>
<protein>
    <submittedName>
        <fullName evidence="7">AAEL004421-PA</fullName>
    </submittedName>
</protein>
<keyword evidence="4 6" id="KW-1133">Transmembrane helix</keyword>
<dbReference type="EMBL" id="CH477304">
    <property type="protein sequence ID" value="EAT44195.1"/>
    <property type="molecule type" value="Genomic_DNA"/>
</dbReference>
<dbReference type="InterPro" id="IPR051645">
    <property type="entry name" value="PER33/POM33_regulator"/>
</dbReference>
<comment type="similarity">
    <text evidence="2">Belongs to the PER33/POM33 family.</text>
</comment>
<name>Q17CS7_AEDAE</name>
<dbReference type="HOGENOM" id="CLU_2499699_0_0_1"/>
<evidence type="ECO:0000256" key="2">
    <source>
        <dbReference type="ARBA" id="ARBA00007322"/>
    </source>
</evidence>
<organism evidence="7 8">
    <name type="scientific">Aedes aegypti</name>
    <name type="common">Yellowfever mosquito</name>
    <name type="synonym">Culex aegypti</name>
    <dbReference type="NCBI Taxonomy" id="7159"/>
    <lineage>
        <taxon>Eukaryota</taxon>
        <taxon>Metazoa</taxon>
        <taxon>Ecdysozoa</taxon>
        <taxon>Arthropoda</taxon>
        <taxon>Hexapoda</taxon>
        <taxon>Insecta</taxon>
        <taxon>Pterygota</taxon>
        <taxon>Neoptera</taxon>
        <taxon>Endopterygota</taxon>
        <taxon>Diptera</taxon>
        <taxon>Nematocera</taxon>
        <taxon>Culicoidea</taxon>
        <taxon>Culicidae</taxon>
        <taxon>Culicinae</taxon>
        <taxon>Aedini</taxon>
        <taxon>Aedes</taxon>
        <taxon>Stegomyia</taxon>
    </lineage>
</organism>
<keyword evidence="3 6" id="KW-0812">Transmembrane</keyword>
<dbReference type="Pfam" id="PF03661">
    <property type="entry name" value="TMEM33_Pom33"/>
    <property type="match status" value="1"/>
</dbReference>
<evidence type="ECO:0000256" key="4">
    <source>
        <dbReference type="ARBA" id="ARBA00022989"/>
    </source>
</evidence>
<accession>Q17CS7</accession>
<dbReference type="AlphaFoldDB" id="Q17CS7"/>
<dbReference type="VEuPathDB" id="VectorBase:AAEL019748"/>
<comment type="subcellular location">
    <subcellularLocation>
        <location evidence="1">Membrane</location>
        <topology evidence="1">Multi-pass membrane protein</topology>
    </subcellularLocation>
</comment>
<dbReference type="GO" id="GO:0016020">
    <property type="term" value="C:membrane"/>
    <property type="evidence" value="ECO:0007669"/>
    <property type="project" value="UniProtKB-SubCell"/>
</dbReference>
<dbReference type="PANTHER" id="PTHR12703">
    <property type="entry name" value="TRANSMEMBRANE PROTEIN 33"/>
    <property type="match status" value="1"/>
</dbReference>
<proteinExistence type="inferred from homology"/>
<dbReference type="PhylomeDB" id="Q17CS7"/>
<dbReference type="GO" id="GO:0071786">
    <property type="term" value="P:endoplasmic reticulum tubular network organization"/>
    <property type="evidence" value="ECO:0007669"/>
    <property type="project" value="TreeGrafter"/>
</dbReference>
<evidence type="ECO:0000256" key="1">
    <source>
        <dbReference type="ARBA" id="ARBA00004141"/>
    </source>
</evidence>
<reference evidence="7" key="1">
    <citation type="submission" date="2005-10" db="EMBL/GenBank/DDBJ databases">
        <authorList>
            <person name="Loftus B.J."/>
            <person name="Nene V.M."/>
            <person name="Hannick L.I."/>
            <person name="Bidwell S."/>
            <person name="Haas B."/>
            <person name="Amedeo P."/>
            <person name="Orvis J."/>
            <person name="Wortman J.R."/>
            <person name="White O.R."/>
            <person name="Salzberg S."/>
            <person name="Shumway M."/>
            <person name="Koo H."/>
            <person name="Zhao Y."/>
            <person name="Holmes M."/>
            <person name="Miller J."/>
            <person name="Schatz M."/>
            <person name="Pop M."/>
            <person name="Pai G."/>
            <person name="Utterback T."/>
            <person name="Rogers Y.-H."/>
            <person name="Kravitz S."/>
            <person name="Fraser C.M."/>
        </authorList>
    </citation>
    <scope>NUCLEOTIDE SEQUENCE</scope>
    <source>
        <strain evidence="7">Liverpool</strain>
    </source>
</reference>
<keyword evidence="5 6" id="KW-0472">Membrane</keyword>
<reference evidence="7" key="3">
    <citation type="submission" date="2012-09" db="EMBL/GenBank/DDBJ databases">
        <authorList>
            <consortium name="VectorBase"/>
        </authorList>
    </citation>
    <scope>NUCLEOTIDE SEQUENCE</scope>
    <source>
        <strain evidence="7">Liverpool</strain>
    </source>
</reference>
<dbReference type="STRING" id="7159.Q17CS7"/>
<dbReference type="InterPro" id="IPR005344">
    <property type="entry name" value="TMEM33/Pom33"/>
</dbReference>
<dbReference type="GO" id="GO:0061024">
    <property type="term" value="P:membrane organization"/>
    <property type="evidence" value="ECO:0007669"/>
    <property type="project" value="TreeGrafter"/>
</dbReference>